<keyword evidence="4" id="KW-0408">Iron</keyword>
<dbReference type="Gene3D" id="3.10.180.10">
    <property type="entry name" value="2,3-Dihydroxybiphenyl 1,2-Dioxygenase, domain 1"/>
    <property type="match status" value="2"/>
</dbReference>
<evidence type="ECO:0000256" key="1">
    <source>
        <dbReference type="ARBA" id="ARBA00001962"/>
    </source>
</evidence>
<proteinExistence type="inferred from homology"/>
<keyword evidence="3" id="KW-0677">Repeat</keyword>
<feature type="region of interest" description="Disordered" evidence="5">
    <location>
        <begin position="208"/>
        <end position="229"/>
    </location>
</feature>
<name>A0ABN3D4E1_9ACTN</name>
<gene>
    <name evidence="7" type="ORF">GCM10010104_05540</name>
</gene>
<feature type="domain" description="VOC" evidence="6">
    <location>
        <begin position="149"/>
        <end position="290"/>
    </location>
</feature>
<evidence type="ECO:0000256" key="3">
    <source>
        <dbReference type="ARBA" id="ARBA00022737"/>
    </source>
</evidence>
<accession>A0ABN3D4E1</accession>
<dbReference type="RefSeq" id="WP_234848025.1">
    <property type="nucleotide sequence ID" value="NZ_BAAART010000010.1"/>
</dbReference>
<dbReference type="Proteomes" id="UP001501474">
    <property type="component" value="Unassembled WGS sequence"/>
</dbReference>
<protein>
    <recommendedName>
        <fullName evidence="6">VOC domain-containing protein</fullName>
    </recommendedName>
</protein>
<dbReference type="SUPFAM" id="SSF54593">
    <property type="entry name" value="Glyoxalase/Bleomycin resistance protein/Dihydroxybiphenyl dioxygenase"/>
    <property type="match status" value="1"/>
</dbReference>
<dbReference type="InterPro" id="IPR004360">
    <property type="entry name" value="Glyas_Fos-R_dOase_dom"/>
</dbReference>
<dbReference type="PANTHER" id="PTHR11959">
    <property type="entry name" value="4-HYDROXYPHENYLPYRUVATE DIOXYGENASE"/>
    <property type="match status" value="1"/>
</dbReference>
<dbReference type="Pfam" id="PF00903">
    <property type="entry name" value="Glyoxalase"/>
    <property type="match status" value="1"/>
</dbReference>
<dbReference type="InterPro" id="IPR005956">
    <property type="entry name" value="4OHPhenylPyrv_dOase"/>
</dbReference>
<dbReference type="InterPro" id="IPR037523">
    <property type="entry name" value="VOC_core"/>
</dbReference>
<comment type="caution">
    <text evidence="7">The sequence shown here is derived from an EMBL/GenBank/DDBJ whole genome shotgun (WGS) entry which is preliminary data.</text>
</comment>
<comment type="cofactor">
    <cofactor evidence="1">
        <name>Fe cation</name>
        <dbReference type="ChEBI" id="CHEBI:24875"/>
    </cofactor>
</comment>
<organism evidence="7 8">
    <name type="scientific">Streptomyces indiaensis</name>
    <dbReference type="NCBI Taxonomy" id="284033"/>
    <lineage>
        <taxon>Bacteria</taxon>
        <taxon>Bacillati</taxon>
        <taxon>Actinomycetota</taxon>
        <taxon>Actinomycetes</taxon>
        <taxon>Kitasatosporales</taxon>
        <taxon>Streptomycetaceae</taxon>
        <taxon>Streptomyces</taxon>
    </lineage>
</organism>
<reference evidence="7 8" key="1">
    <citation type="journal article" date="2019" name="Int. J. Syst. Evol. Microbiol.">
        <title>The Global Catalogue of Microorganisms (GCM) 10K type strain sequencing project: providing services to taxonomists for standard genome sequencing and annotation.</title>
        <authorList>
            <consortium name="The Broad Institute Genomics Platform"/>
            <consortium name="The Broad Institute Genome Sequencing Center for Infectious Disease"/>
            <person name="Wu L."/>
            <person name="Ma J."/>
        </authorList>
    </citation>
    <scope>NUCLEOTIDE SEQUENCE [LARGE SCALE GENOMIC DNA]</scope>
    <source>
        <strain evidence="7 8">JCM 3053</strain>
    </source>
</reference>
<evidence type="ECO:0000259" key="6">
    <source>
        <dbReference type="PROSITE" id="PS51819"/>
    </source>
</evidence>
<feature type="compositionally biased region" description="Low complexity" evidence="5">
    <location>
        <begin position="209"/>
        <end position="221"/>
    </location>
</feature>
<evidence type="ECO:0000313" key="7">
    <source>
        <dbReference type="EMBL" id="GAA2219228.1"/>
    </source>
</evidence>
<keyword evidence="8" id="KW-1185">Reference proteome</keyword>
<comment type="similarity">
    <text evidence="2">Belongs to the 4HPPD family.</text>
</comment>
<dbReference type="PANTHER" id="PTHR11959:SF1">
    <property type="entry name" value="4-HYDROXYPHENYLPYRUVATE DIOXYGENASE"/>
    <property type="match status" value="1"/>
</dbReference>
<sequence length="317" mass="32952">MAGNGIAYVELYAKDKQRTAQYLVSALGFDCVADSVAPDRSSLLLRQGTASLVVTSGPATWGFLDAHGDGIADIALHCTDVTATAERAQRAGARDVGSARGNPILAGAGGMTHTLLPAGHTRTGRPGGHRWARLPQSPAPAMPAAPVARLAGVTTGVGTTDLHDCVRLYEEGFGLTPRRPRGDSAADLTPRAVELTGLQRGMTLTLAAPEPGTGLRRGTTPQPTPTRRAEQRLTFRTDDIVRAARELLHAGVEFRTPAPAEQPAGGHGRAHLVGTSAHLGDTLLIELVPHGDGPGALGGEDLQALYETVGRHGLAAR</sequence>
<evidence type="ECO:0000313" key="8">
    <source>
        <dbReference type="Proteomes" id="UP001501474"/>
    </source>
</evidence>
<evidence type="ECO:0000256" key="5">
    <source>
        <dbReference type="SAM" id="MobiDB-lite"/>
    </source>
</evidence>
<dbReference type="InterPro" id="IPR029068">
    <property type="entry name" value="Glyas_Bleomycin-R_OHBP_Dase"/>
</dbReference>
<dbReference type="PROSITE" id="PS51819">
    <property type="entry name" value="VOC"/>
    <property type="match status" value="2"/>
</dbReference>
<evidence type="ECO:0000256" key="2">
    <source>
        <dbReference type="ARBA" id="ARBA00005877"/>
    </source>
</evidence>
<evidence type="ECO:0000256" key="4">
    <source>
        <dbReference type="ARBA" id="ARBA00023004"/>
    </source>
</evidence>
<dbReference type="EMBL" id="BAAART010000010">
    <property type="protein sequence ID" value="GAA2219228.1"/>
    <property type="molecule type" value="Genomic_DNA"/>
</dbReference>
<feature type="domain" description="VOC" evidence="6">
    <location>
        <begin position="5"/>
        <end position="127"/>
    </location>
</feature>